<gene>
    <name evidence="2" type="ORF">HGRIS_010439</name>
</gene>
<proteinExistence type="predicted"/>
<feature type="compositionally biased region" description="Low complexity" evidence="1">
    <location>
        <begin position="261"/>
        <end position="278"/>
    </location>
</feature>
<feature type="compositionally biased region" description="Low complexity" evidence="1">
    <location>
        <begin position="99"/>
        <end position="111"/>
    </location>
</feature>
<protein>
    <submittedName>
        <fullName evidence="2">Uncharacterized protein</fullName>
    </submittedName>
</protein>
<evidence type="ECO:0000313" key="2">
    <source>
        <dbReference type="EMBL" id="KAL0948632.1"/>
    </source>
</evidence>
<comment type="caution">
    <text evidence="2">The sequence shown here is derived from an EMBL/GenBank/DDBJ whole genome shotgun (WGS) entry which is preliminary data.</text>
</comment>
<reference evidence="3" key="1">
    <citation type="submission" date="2024-06" db="EMBL/GenBank/DDBJ databases">
        <title>Multi-omics analyses provide insights into the biosynthesis of the anticancer antibiotic pleurotin in Hohenbuehelia grisea.</title>
        <authorList>
            <person name="Weaver J.A."/>
            <person name="Alberti F."/>
        </authorList>
    </citation>
    <scope>NUCLEOTIDE SEQUENCE [LARGE SCALE GENOMIC DNA]</scope>
    <source>
        <strain evidence="3">T-177</strain>
    </source>
</reference>
<keyword evidence="3" id="KW-1185">Reference proteome</keyword>
<feature type="region of interest" description="Disordered" evidence="1">
    <location>
        <begin position="248"/>
        <end position="283"/>
    </location>
</feature>
<feature type="compositionally biased region" description="Basic and acidic residues" evidence="1">
    <location>
        <begin position="248"/>
        <end position="258"/>
    </location>
</feature>
<feature type="compositionally biased region" description="Basic and acidic residues" evidence="1">
    <location>
        <begin position="113"/>
        <end position="126"/>
    </location>
</feature>
<name>A0ABR3IZJ4_9AGAR</name>
<feature type="compositionally biased region" description="Low complexity" evidence="1">
    <location>
        <begin position="16"/>
        <end position="26"/>
    </location>
</feature>
<evidence type="ECO:0000256" key="1">
    <source>
        <dbReference type="SAM" id="MobiDB-lite"/>
    </source>
</evidence>
<feature type="region of interest" description="Disordered" evidence="1">
    <location>
        <begin position="1"/>
        <end position="177"/>
    </location>
</feature>
<dbReference type="EMBL" id="JASNQZ010000013">
    <property type="protein sequence ID" value="KAL0948632.1"/>
    <property type="molecule type" value="Genomic_DNA"/>
</dbReference>
<evidence type="ECO:0000313" key="3">
    <source>
        <dbReference type="Proteomes" id="UP001556367"/>
    </source>
</evidence>
<feature type="compositionally biased region" description="Basic and acidic residues" evidence="1">
    <location>
        <begin position="27"/>
        <end position="94"/>
    </location>
</feature>
<organism evidence="2 3">
    <name type="scientific">Hohenbuehelia grisea</name>
    <dbReference type="NCBI Taxonomy" id="104357"/>
    <lineage>
        <taxon>Eukaryota</taxon>
        <taxon>Fungi</taxon>
        <taxon>Dikarya</taxon>
        <taxon>Basidiomycota</taxon>
        <taxon>Agaricomycotina</taxon>
        <taxon>Agaricomycetes</taxon>
        <taxon>Agaricomycetidae</taxon>
        <taxon>Agaricales</taxon>
        <taxon>Pleurotineae</taxon>
        <taxon>Pleurotaceae</taxon>
        <taxon>Hohenbuehelia</taxon>
    </lineage>
</organism>
<dbReference type="Proteomes" id="UP001556367">
    <property type="component" value="Unassembled WGS sequence"/>
</dbReference>
<feature type="compositionally biased region" description="Basic and acidic residues" evidence="1">
    <location>
        <begin position="140"/>
        <end position="149"/>
    </location>
</feature>
<sequence>MSTFTELMRLSKSQTKETQTAAQAALAEKKRREEQRRKQQAERERKERELEQKMRLKHFEEEKKEKERQQRREAEKRALEEALQRREEEQRDALRYGPKKASASKWPSSASQDKTRDAVRRGRIPGDDDDDDMPGGIALTREEKRERKLQAALTRTFHSAKRSTATGGYSRHGGRLPGGAVDITSAPSANMSSKNMSVKERLTAMPNTLMKLNTVKRDTRTIDEILQDRAKARESKVLDGDNAREFNDWFSTKKKEPPKPATASTSARATPSAPGSGSNTPQSSRKWHCHLILISCLHGSFNFRRQPIWIDRHCLESSHVFEILCGIPIEIRPKIVGCHKHEVQHVKV</sequence>
<accession>A0ABR3IZJ4</accession>